<evidence type="ECO:0000313" key="1">
    <source>
        <dbReference type="EMBL" id="MDL5160415.1"/>
    </source>
</evidence>
<dbReference type="RefSeq" id="WP_286057026.1">
    <property type="nucleotide sequence ID" value="NZ_JASVWF010000011.1"/>
</dbReference>
<name>A0ABT7MIF1_9PSEU</name>
<dbReference type="EMBL" id="JASVWF010000011">
    <property type="protein sequence ID" value="MDL5160415.1"/>
    <property type="molecule type" value="Genomic_DNA"/>
</dbReference>
<evidence type="ECO:0000313" key="2">
    <source>
        <dbReference type="Proteomes" id="UP001231924"/>
    </source>
</evidence>
<keyword evidence="2" id="KW-1185">Reference proteome</keyword>
<dbReference type="Pfam" id="PF11343">
    <property type="entry name" value="DUF3145"/>
    <property type="match status" value="1"/>
</dbReference>
<organism evidence="1 2">
    <name type="scientific">Actinomycetospora termitidis</name>
    <dbReference type="NCBI Taxonomy" id="3053470"/>
    <lineage>
        <taxon>Bacteria</taxon>
        <taxon>Bacillati</taxon>
        <taxon>Actinomycetota</taxon>
        <taxon>Actinomycetes</taxon>
        <taxon>Pseudonocardiales</taxon>
        <taxon>Pseudonocardiaceae</taxon>
        <taxon>Actinomycetospora</taxon>
    </lineage>
</organism>
<dbReference type="InterPro" id="IPR021491">
    <property type="entry name" value="DUF3145"/>
</dbReference>
<sequence>MSAVPVSIVFHRFGAHAQPVLSDELREQGFRRRFGETDTALRIGEVYGHHQDLVIADQLANRLRDLDPTAVFEIVVAPTGEYDGDRIVIDPDLGEYDSGADHAGRALLLADDVITNLEFAAAQITAGRDPAAVLAELDRAVGGPWQRRLAELRDPHRRATTPAHAHP</sequence>
<gene>
    <name evidence="1" type="ORF">QRT03_30920</name>
</gene>
<protein>
    <submittedName>
        <fullName evidence="1">DUF3145 family protein</fullName>
    </submittedName>
</protein>
<dbReference type="Proteomes" id="UP001231924">
    <property type="component" value="Unassembled WGS sequence"/>
</dbReference>
<comment type="caution">
    <text evidence="1">The sequence shown here is derived from an EMBL/GenBank/DDBJ whole genome shotgun (WGS) entry which is preliminary data.</text>
</comment>
<proteinExistence type="predicted"/>
<accession>A0ABT7MIF1</accession>
<reference evidence="1 2" key="1">
    <citation type="submission" date="2023-06" db="EMBL/GenBank/DDBJ databases">
        <title>Actinomycetospora Odt1-22.</title>
        <authorList>
            <person name="Supong K."/>
        </authorList>
    </citation>
    <scope>NUCLEOTIDE SEQUENCE [LARGE SCALE GENOMIC DNA]</scope>
    <source>
        <strain evidence="1 2">Odt1-22</strain>
    </source>
</reference>